<name>A0A381X2M3_9ZZZZ</name>
<dbReference type="Gene3D" id="2.40.360.10">
    <property type="entry name" value="YmcC-like"/>
    <property type="match status" value="1"/>
</dbReference>
<gene>
    <name evidence="1" type="ORF">METZ01_LOCUS111317</name>
</gene>
<organism evidence="1">
    <name type="scientific">marine metagenome</name>
    <dbReference type="NCBI Taxonomy" id="408172"/>
    <lineage>
        <taxon>unclassified sequences</taxon>
        <taxon>metagenomes</taxon>
        <taxon>ecological metagenomes</taxon>
    </lineage>
</organism>
<dbReference type="Pfam" id="PF11102">
    <property type="entry name" value="YjbF"/>
    <property type="match status" value="1"/>
</dbReference>
<dbReference type="SUPFAM" id="SSF159270">
    <property type="entry name" value="YmcC-like"/>
    <property type="match status" value="1"/>
</dbReference>
<dbReference type="InterPro" id="IPR021308">
    <property type="entry name" value="GfcB"/>
</dbReference>
<reference evidence="1" key="1">
    <citation type="submission" date="2018-05" db="EMBL/GenBank/DDBJ databases">
        <authorList>
            <person name="Lanie J.A."/>
            <person name="Ng W.-L."/>
            <person name="Kazmierczak K.M."/>
            <person name="Andrzejewski T.M."/>
            <person name="Davidsen T.M."/>
            <person name="Wayne K.J."/>
            <person name="Tettelin H."/>
            <person name="Glass J.I."/>
            <person name="Rusch D."/>
            <person name="Podicherti R."/>
            <person name="Tsui H.-C.T."/>
            <person name="Winkler M.E."/>
        </authorList>
    </citation>
    <scope>NUCLEOTIDE SEQUENCE</scope>
</reference>
<dbReference type="AlphaFoldDB" id="A0A381X2M3"/>
<evidence type="ECO:0008006" key="2">
    <source>
        <dbReference type="Google" id="ProtNLM"/>
    </source>
</evidence>
<protein>
    <recommendedName>
        <fullName evidence="2">Lipoprotein</fullName>
    </recommendedName>
</protein>
<dbReference type="InterPro" id="IPR023373">
    <property type="entry name" value="YmcC_sf"/>
</dbReference>
<dbReference type="EMBL" id="UINC01013550">
    <property type="protein sequence ID" value="SVA58463.1"/>
    <property type="molecule type" value="Genomic_DNA"/>
</dbReference>
<sequence length="232" mass="26745">MKNSHSLLTYINNFFFLLILLLLPSCASINAEKLAPSFNYAYESIKKAVFGYPDLNISRQIVEDIPYASALLKIGKGTQGLVILESIENKNYLWVSKDNVYLVIRDGRIERSLGLINNLTQITSIDQSFKSLLTKTNPVSKYYSYYSFEEPLLVDLKVSISIENKGIQEIEILGERKKLILIEESISSELIRWNEKNKFWVDPDDYFVWKSIQYISPKLPKFTIQVTKRPAT</sequence>
<evidence type="ECO:0000313" key="1">
    <source>
        <dbReference type="EMBL" id="SVA58463.1"/>
    </source>
</evidence>
<proteinExistence type="predicted"/>
<accession>A0A381X2M3</accession>